<accession>D6RQN3</accession>
<dbReference type="AlphaFoldDB" id="D6RQN3"/>
<dbReference type="RefSeq" id="XP_002910153.1">
    <property type="nucleotide sequence ID" value="XM_002910107.1"/>
</dbReference>
<reference evidence="2 3" key="1">
    <citation type="journal article" date="2010" name="Proc. Natl. Acad. Sci. U.S.A.">
        <title>Insights into evolution of multicellular fungi from the assembled chromosomes of the mushroom Coprinopsis cinerea (Coprinus cinereus).</title>
        <authorList>
            <person name="Stajich J.E."/>
            <person name="Wilke S.K."/>
            <person name="Ahren D."/>
            <person name="Au C.H."/>
            <person name="Birren B.W."/>
            <person name="Borodovsky M."/>
            <person name="Burns C."/>
            <person name="Canback B."/>
            <person name="Casselton L.A."/>
            <person name="Cheng C.K."/>
            <person name="Deng J."/>
            <person name="Dietrich F.S."/>
            <person name="Fargo D.C."/>
            <person name="Farman M.L."/>
            <person name="Gathman A.C."/>
            <person name="Goldberg J."/>
            <person name="Guigo R."/>
            <person name="Hoegger P.J."/>
            <person name="Hooker J.B."/>
            <person name="Huggins A."/>
            <person name="James T.Y."/>
            <person name="Kamada T."/>
            <person name="Kilaru S."/>
            <person name="Kodira C."/>
            <person name="Kues U."/>
            <person name="Kupfer D."/>
            <person name="Kwan H.S."/>
            <person name="Lomsadze A."/>
            <person name="Li W."/>
            <person name="Lilly W.W."/>
            <person name="Ma L.J."/>
            <person name="Mackey A.J."/>
            <person name="Manning G."/>
            <person name="Martin F."/>
            <person name="Muraguchi H."/>
            <person name="Natvig D.O."/>
            <person name="Palmerini H."/>
            <person name="Ramesh M.A."/>
            <person name="Rehmeyer C.J."/>
            <person name="Roe B.A."/>
            <person name="Shenoy N."/>
            <person name="Stanke M."/>
            <person name="Ter-Hovhannisyan V."/>
            <person name="Tunlid A."/>
            <person name="Velagapudi R."/>
            <person name="Vision T.J."/>
            <person name="Zeng Q."/>
            <person name="Zolan M.E."/>
            <person name="Pukkila P.J."/>
        </authorList>
    </citation>
    <scope>NUCLEOTIDE SEQUENCE [LARGE SCALE GENOMIC DNA]</scope>
    <source>
        <strain evidence="3">Okayama-7 / 130 / ATCC MYA-4618 / FGSC 9003</strain>
    </source>
</reference>
<dbReference type="HOGENOM" id="CLU_2722130_0_0_1"/>
<name>D6RQN3_COPC7</name>
<protein>
    <submittedName>
        <fullName evidence="2">Uncharacterized protein</fullName>
    </submittedName>
</protein>
<dbReference type="KEGG" id="cci:CC1G_15430"/>
<keyword evidence="3" id="KW-1185">Reference proteome</keyword>
<dbReference type="InParanoid" id="D6RQN3"/>
<comment type="caution">
    <text evidence="2">The sequence shown here is derived from an EMBL/GenBank/DDBJ whole genome shotgun (WGS) entry which is preliminary data.</text>
</comment>
<evidence type="ECO:0000313" key="3">
    <source>
        <dbReference type="Proteomes" id="UP000001861"/>
    </source>
</evidence>
<dbReference type="EMBL" id="AACS02000012">
    <property type="protein sequence ID" value="EFI26659.1"/>
    <property type="molecule type" value="Genomic_DNA"/>
</dbReference>
<proteinExistence type="predicted"/>
<dbReference type="GeneID" id="9378237"/>
<gene>
    <name evidence="2" type="ORF">CC1G_15430</name>
</gene>
<evidence type="ECO:0000313" key="2">
    <source>
        <dbReference type="EMBL" id="EFI26659.1"/>
    </source>
</evidence>
<sequence length="72" mass="7417">MEWSEDGGLGTGGSRLSAGEPVDTEVEDDWDGMVELDTGVSKLYGDDGALVVLLQSVAGVEARWDAAAGVFG</sequence>
<dbReference type="VEuPathDB" id="FungiDB:CC1G_15430"/>
<evidence type="ECO:0000256" key="1">
    <source>
        <dbReference type="SAM" id="MobiDB-lite"/>
    </source>
</evidence>
<organism evidence="2 3">
    <name type="scientific">Coprinopsis cinerea (strain Okayama-7 / 130 / ATCC MYA-4618 / FGSC 9003)</name>
    <name type="common">Inky cap fungus</name>
    <name type="synonym">Hormographiella aspergillata</name>
    <dbReference type="NCBI Taxonomy" id="240176"/>
    <lineage>
        <taxon>Eukaryota</taxon>
        <taxon>Fungi</taxon>
        <taxon>Dikarya</taxon>
        <taxon>Basidiomycota</taxon>
        <taxon>Agaricomycotina</taxon>
        <taxon>Agaricomycetes</taxon>
        <taxon>Agaricomycetidae</taxon>
        <taxon>Agaricales</taxon>
        <taxon>Agaricineae</taxon>
        <taxon>Psathyrellaceae</taxon>
        <taxon>Coprinopsis</taxon>
    </lineage>
</organism>
<feature type="region of interest" description="Disordered" evidence="1">
    <location>
        <begin position="1"/>
        <end position="26"/>
    </location>
</feature>
<dbReference type="Proteomes" id="UP000001861">
    <property type="component" value="Unassembled WGS sequence"/>
</dbReference>